<feature type="region of interest" description="Disordered" evidence="1">
    <location>
        <begin position="117"/>
        <end position="145"/>
    </location>
</feature>
<keyword evidence="3" id="KW-1185">Reference proteome</keyword>
<proteinExistence type="predicted"/>
<dbReference type="Pfam" id="PF04434">
    <property type="entry name" value="SWIM"/>
    <property type="match status" value="1"/>
</dbReference>
<feature type="compositionally biased region" description="Basic and acidic residues" evidence="1">
    <location>
        <begin position="117"/>
        <end position="131"/>
    </location>
</feature>
<sequence>MDVLMTTSWTTDQVLALAPDASSAKSGRDLSNKAKWVTLGQRETAIWGECQGSGSKPYRTQVDLSEPAFRCSCPSRKFPCKHGLGLMLILAADPGALPDAAPPDWVAEWLASRTERAEKKEKKAAEPEKPVDTAAQAKRAAQRDAKVAGGVQELDRWLRDLVRGGLAEIASRPYSYWDTPAKRMVDAQAPGLARMVRDMAGVPATGAGWRERLLERLGRLHLLLQGYGRLESLPAETQADIKAAMGFTVAQEQVLAETGVTDRWFVAAQRVEEEDTLRVQRTWLWGSQSGALALILNFAHASQPLDVSLVSGSVLDADLVFFPGAVPLRALVKTRRDAVPSLSDIPEHGHRTIHAATAAYAAALARSPWLDRYPFALREVCLSPGDERWEVQDAAGQALPIAAAFTQGWRLLGVTGGRPVTVWGEWNGLAFLPLSVWAEGHFYALSGAEK</sequence>
<dbReference type="AlphaFoldDB" id="A0A402CSE0"/>
<name>A0A402CSE0_9BACT</name>
<accession>A0A402CSE0</accession>
<gene>
    <name evidence="2" type="ORF">CCAX7_31760</name>
</gene>
<dbReference type="GO" id="GO:0008270">
    <property type="term" value="F:zinc ion binding"/>
    <property type="evidence" value="ECO:0007669"/>
    <property type="project" value="InterPro"/>
</dbReference>
<organism evidence="2 3">
    <name type="scientific">Capsulimonas corticalis</name>
    <dbReference type="NCBI Taxonomy" id="2219043"/>
    <lineage>
        <taxon>Bacteria</taxon>
        <taxon>Bacillati</taxon>
        <taxon>Armatimonadota</taxon>
        <taxon>Armatimonadia</taxon>
        <taxon>Capsulimonadales</taxon>
        <taxon>Capsulimonadaceae</taxon>
        <taxon>Capsulimonas</taxon>
    </lineage>
</organism>
<evidence type="ECO:0000313" key="3">
    <source>
        <dbReference type="Proteomes" id="UP000287394"/>
    </source>
</evidence>
<dbReference type="Proteomes" id="UP000287394">
    <property type="component" value="Chromosome"/>
</dbReference>
<evidence type="ECO:0000256" key="1">
    <source>
        <dbReference type="SAM" id="MobiDB-lite"/>
    </source>
</evidence>
<dbReference type="EMBL" id="AP025739">
    <property type="protein sequence ID" value="BDI31125.1"/>
    <property type="molecule type" value="Genomic_DNA"/>
</dbReference>
<dbReference type="PROSITE" id="PS50966">
    <property type="entry name" value="ZF_SWIM"/>
    <property type="match status" value="1"/>
</dbReference>
<protein>
    <submittedName>
        <fullName evidence="2">Uncharacterized protein</fullName>
    </submittedName>
</protein>
<dbReference type="InterPro" id="IPR007527">
    <property type="entry name" value="Znf_SWIM"/>
</dbReference>
<reference evidence="2 3" key="1">
    <citation type="journal article" date="2019" name="Int. J. Syst. Evol. Microbiol.">
        <title>Capsulimonas corticalis gen. nov., sp. nov., an aerobic capsulated bacterium, of a novel bacterial order, Capsulimonadales ord. nov., of the class Armatimonadia of the phylum Armatimonadetes.</title>
        <authorList>
            <person name="Li J."/>
            <person name="Kudo C."/>
            <person name="Tonouchi A."/>
        </authorList>
    </citation>
    <scope>NUCLEOTIDE SEQUENCE [LARGE SCALE GENOMIC DNA]</scope>
    <source>
        <strain evidence="2 3">AX-7</strain>
    </source>
</reference>
<evidence type="ECO:0000313" key="2">
    <source>
        <dbReference type="EMBL" id="BDI31125.1"/>
    </source>
</evidence>
<dbReference type="KEGG" id="ccot:CCAX7_31760"/>